<keyword evidence="2" id="KW-1185">Reference proteome</keyword>
<accession>A0A249L4Y5</accession>
<proteinExistence type="predicted"/>
<evidence type="ECO:0000313" key="1">
    <source>
        <dbReference type="EMBL" id="ASY24151.1"/>
    </source>
</evidence>
<dbReference type="EMBL" id="CP016779">
    <property type="protein sequence ID" value="ASY24151.1"/>
    <property type="molecule type" value="Genomic_DNA"/>
</dbReference>
<protein>
    <submittedName>
        <fullName evidence="1">Uncharacterized protein</fullName>
    </submittedName>
</protein>
<gene>
    <name evidence="1" type="ORF">B1sIIB91_04480</name>
</gene>
<dbReference type="OrthoDB" id="9986783at2"/>
<sequence length="87" mass="10143">MSSPQRKYRVTKRFNLDFELVVWGSNEDEAVLAADSAEISSWNEFDSSWEFKDISQVSYLSLVEESNEPEIVRPVIKIWERTQAQSI</sequence>
<evidence type="ECO:0000313" key="2">
    <source>
        <dbReference type="Proteomes" id="UP000217210"/>
    </source>
</evidence>
<dbReference type="Proteomes" id="UP000217210">
    <property type="component" value="Chromosome"/>
</dbReference>
<dbReference type="KEGG" id="nab:B1sIIB91_04480"/>
<dbReference type="RefSeq" id="WP_095688411.1">
    <property type="nucleotide sequence ID" value="NZ_CP016779.1"/>
</dbReference>
<dbReference type="AlphaFoldDB" id="A0A249L4Y5"/>
<reference evidence="1 2" key="1">
    <citation type="submission" date="2016-07" db="EMBL/GenBank/DDBJ databases">
        <title>High microdiversification within the ubiquitous acI lineage of Actinobacteria.</title>
        <authorList>
            <person name="Neuenschwander S.M."/>
            <person name="Salcher M."/>
            <person name="Ghai R."/>
            <person name="Pernthaler J."/>
        </authorList>
    </citation>
    <scope>NUCLEOTIDE SEQUENCE [LARGE SCALE GENOMIC DNA]</scope>
    <source>
        <strain evidence="1">MMS-IIB-91</strain>
    </source>
</reference>
<name>A0A249L4Y5_9ACTN</name>
<organism evidence="1 2">
    <name type="scientific">Candidatus Nanopelagicus abundans</name>
    <dbReference type="NCBI Taxonomy" id="1884916"/>
    <lineage>
        <taxon>Bacteria</taxon>
        <taxon>Bacillati</taxon>
        <taxon>Actinomycetota</taxon>
        <taxon>Actinomycetes</taxon>
        <taxon>Candidatus Nanopelagicales</taxon>
        <taxon>Candidatus Nanopelagicaceae</taxon>
        <taxon>Candidatus Nanopelagicus</taxon>
    </lineage>
</organism>